<evidence type="ECO:0000256" key="9">
    <source>
        <dbReference type="SAM" id="MobiDB-lite"/>
    </source>
</evidence>
<evidence type="ECO:0000256" key="3">
    <source>
        <dbReference type="ARBA" id="ARBA00022679"/>
    </source>
</evidence>
<feature type="compositionally biased region" description="Acidic residues" evidence="9">
    <location>
        <begin position="237"/>
        <end position="248"/>
    </location>
</feature>
<dbReference type="InterPro" id="IPR018247">
    <property type="entry name" value="EF_Hand_1_Ca_BS"/>
</dbReference>
<protein>
    <submittedName>
        <fullName evidence="12">ATP binding calcium ion binding calmodulin-dependent protein kinase kinase protein kinase protein serine threonine kinase</fullName>
    </submittedName>
</protein>
<dbReference type="GO" id="GO:0005509">
    <property type="term" value="F:calcium ion binding"/>
    <property type="evidence" value="ECO:0007669"/>
    <property type="project" value="InterPro"/>
</dbReference>
<comment type="similarity">
    <text evidence="8">Belongs to the protein kinase superfamily. Ser/Thr protein kinase family. CDPK subfamily.</text>
</comment>
<feature type="domain" description="EF-hand" evidence="11">
    <location>
        <begin position="400"/>
        <end position="435"/>
    </location>
</feature>
<dbReference type="SUPFAM" id="SSF47473">
    <property type="entry name" value="EF-hand"/>
    <property type="match status" value="1"/>
</dbReference>
<evidence type="ECO:0000256" key="1">
    <source>
        <dbReference type="ARBA" id="ARBA00001946"/>
    </source>
</evidence>
<dbReference type="GO" id="GO:0004674">
    <property type="term" value="F:protein serine/threonine kinase activity"/>
    <property type="evidence" value="ECO:0007669"/>
    <property type="project" value="UniProtKB-KW"/>
</dbReference>
<dbReference type="AlphaFoldDB" id="A0A9N8E888"/>
<dbReference type="Proteomes" id="UP001153069">
    <property type="component" value="Unassembled WGS sequence"/>
</dbReference>
<dbReference type="InterPro" id="IPR000719">
    <property type="entry name" value="Prot_kinase_dom"/>
</dbReference>
<dbReference type="PANTHER" id="PTHR24349">
    <property type="entry name" value="SERINE/THREONINE-PROTEIN KINASE"/>
    <property type="match status" value="1"/>
</dbReference>
<organism evidence="12 13">
    <name type="scientific">Seminavis robusta</name>
    <dbReference type="NCBI Taxonomy" id="568900"/>
    <lineage>
        <taxon>Eukaryota</taxon>
        <taxon>Sar</taxon>
        <taxon>Stramenopiles</taxon>
        <taxon>Ochrophyta</taxon>
        <taxon>Bacillariophyta</taxon>
        <taxon>Bacillariophyceae</taxon>
        <taxon>Bacillariophycidae</taxon>
        <taxon>Naviculales</taxon>
        <taxon>Naviculaceae</taxon>
        <taxon>Seminavis</taxon>
    </lineage>
</organism>
<dbReference type="Gene3D" id="3.30.200.20">
    <property type="entry name" value="Phosphorylase Kinase, domain 1"/>
    <property type="match status" value="1"/>
</dbReference>
<keyword evidence="4" id="KW-0547">Nucleotide-binding</keyword>
<keyword evidence="2" id="KW-0723">Serine/threonine-protein kinase</keyword>
<keyword evidence="6" id="KW-0106">Calcium</keyword>
<feature type="compositionally biased region" description="Basic and acidic residues" evidence="9">
    <location>
        <begin position="218"/>
        <end position="235"/>
    </location>
</feature>
<accession>A0A9N8E888</accession>
<dbReference type="FunFam" id="1.10.238.10:FF:000001">
    <property type="entry name" value="Calmodulin 1"/>
    <property type="match status" value="1"/>
</dbReference>
<dbReference type="OrthoDB" id="416585at2759"/>
<evidence type="ECO:0000313" key="12">
    <source>
        <dbReference type="EMBL" id="CAB9515634.1"/>
    </source>
</evidence>
<dbReference type="PROSITE" id="PS00018">
    <property type="entry name" value="EF_HAND_1"/>
    <property type="match status" value="3"/>
</dbReference>
<evidence type="ECO:0000256" key="2">
    <source>
        <dbReference type="ARBA" id="ARBA00022527"/>
    </source>
</evidence>
<keyword evidence="5 12" id="KW-0418">Kinase</keyword>
<reference evidence="12" key="1">
    <citation type="submission" date="2020-06" db="EMBL/GenBank/DDBJ databases">
        <authorList>
            <consortium name="Plant Systems Biology data submission"/>
        </authorList>
    </citation>
    <scope>NUCLEOTIDE SEQUENCE</scope>
    <source>
        <strain evidence="12">D6</strain>
    </source>
</reference>
<comment type="caution">
    <text evidence="12">The sequence shown here is derived from an EMBL/GenBank/DDBJ whole genome shotgun (WGS) entry which is preliminary data.</text>
</comment>
<feature type="domain" description="EF-hand" evidence="11">
    <location>
        <begin position="511"/>
        <end position="546"/>
    </location>
</feature>
<dbReference type="Gene3D" id="1.10.238.10">
    <property type="entry name" value="EF-hand"/>
    <property type="match status" value="1"/>
</dbReference>
<feature type="domain" description="Protein kinase" evidence="10">
    <location>
        <begin position="1"/>
        <end position="348"/>
    </location>
</feature>
<dbReference type="CDD" id="cd00051">
    <property type="entry name" value="EFh"/>
    <property type="match status" value="1"/>
</dbReference>
<dbReference type="InterPro" id="IPR002048">
    <property type="entry name" value="EF_hand_dom"/>
</dbReference>
<dbReference type="InterPro" id="IPR011009">
    <property type="entry name" value="Kinase-like_dom_sf"/>
</dbReference>
<dbReference type="EMBL" id="CAICTM010000728">
    <property type="protein sequence ID" value="CAB9515634.1"/>
    <property type="molecule type" value="Genomic_DNA"/>
</dbReference>
<evidence type="ECO:0000256" key="7">
    <source>
        <dbReference type="ARBA" id="ARBA00022840"/>
    </source>
</evidence>
<evidence type="ECO:0000256" key="4">
    <source>
        <dbReference type="ARBA" id="ARBA00022741"/>
    </source>
</evidence>
<dbReference type="Pfam" id="PF00069">
    <property type="entry name" value="Pkinase"/>
    <property type="match status" value="1"/>
</dbReference>
<dbReference type="SMART" id="SM00054">
    <property type="entry name" value="EFh"/>
    <property type="match status" value="4"/>
</dbReference>
<keyword evidence="13" id="KW-1185">Reference proteome</keyword>
<dbReference type="SUPFAM" id="SSF56112">
    <property type="entry name" value="Protein kinase-like (PK-like)"/>
    <property type="match status" value="1"/>
</dbReference>
<sequence length="584" mass="66912">MNFFKSDPTRKLILNNHGFTKHHDCRQDKSEPQFKDRYELCEKINGLPRTYKCVFKATGDARSVKIMPRKLEDSFWEELNILKAMESAYFPRIFESFEDETHLFFVFERTDNMYNLIDAVHQVAQVKRYSEKDVAMIIRVVLFGLEYTHHVQVKNTDTSNKEEPHHYVAISHGSIHYKNILVTINPDKPDDMLEDFLVANLEAAGVHLIQPDGSVDLDNHDKEALLGNDTDHTVDSSDSDSDDEEDDTTTTQKKKRKKSHFDSPEYYEVGPTPKGDIYSLGILANYLLTGKYPFQTIPKSGSKDPPNEIDYSGIKSTDFKKFIHHALHMDPAKRPSAKRALKNDHYNLKNLFSEEEVEESHDQYINEDVMKSLTQARIRHKLQDTVTYYIANYLTYENDGAMIELATSFHFMDTNGDGVLTKQELANSLASVNIILSDKELKAVMDRMDLDKSGSIDLKEFLATAADTASLMSEKHLRAAFEEFDVSKTNYITVSDLMSVLNGPSPDEKVISKKAAKAMIAKADLTKDGQLSFEEFRAMMWASRVTKNDDNKSSKDDIIRSEKLALEFSKELRFQRQQELAGWR</sequence>
<dbReference type="SMART" id="SM00220">
    <property type="entry name" value="S_TKc"/>
    <property type="match status" value="1"/>
</dbReference>
<evidence type="ECO:0000259" key="10">
    <source>
        <dbReference type="PROSITE" id="PS50011"/>
    </source>
</evidence>
<dbReference type="Pfam" id="PF13499">
    <property type="entry name" value="EF-hand_7"/>
    <property type="match status" value="2"/>
</dbReference>
<keyword evidence="7" id="KW-0067">ATP-binding</keyword>
<comment type="cofactor">
    <cofactor evidence="1">
        <name>Mg(2+)</name>
        <dbReference type="ChEBI" id="CHEBI:18420"/>
    </cofactor>
</comment>
<name>A0A9N8E888_9STRA</name>
<proteinExistence type="inferred from homology"/>
<dbReference type="Gene3D" id="1.10.510.10">
    <property type="entry name" value="Transferase(Phosphotransferase) domain 1"/>
    <property type="match status" value="1"/>
</dbReference>
<evidence type="ECO:0000313" key="13">
    <source>
        <dbReference type="Proteomes" id="UP001153069"/>
    </source>
</evidence>
<feature type="domain" description="EF-hand" evidence="11">
    <location>
        <begin position="436"/>
        <end position="471"/>
    </location>
</feature>
<feature type="domain" description="EF-hand" evidence="11">
    <location>
        <begin position="472"/>
        <end position="507"/>
    </location>
</feature>
<dbReference type="PROSITE" id="PS50011">
    <property type="entry name" value="PROTEIN_KINASE_DOM"/>
    <property type="match status" value="1"/>
</dbReference>
<evidence type="ECO:0000256" key="8">
    <source>
        <dbReference type="ARBA" id="ARBA00024334"/>
    </source>
</evidence>
<feature type="region of interest" description="Disordered" evidence="9">
    <location>
        <begin position="218"/>
        <end position="268"/>
    </location>
</feature>
<evidence type="ECO:0000259" key="11">
    <source>
        <dbReference type="PROSITE" id="PS50222"/>
    </source>
</evidence>
<dbReference type="GO" id="GO:0005524">
    <property type="term" value="F:ATP binding"/>
    <property type="evidence" value="ECO:0007669"/>
    <property type="project" value="UniProtKB-KW"/>
</dbReference>
<dbReference type="PROSITE" id="PS50222">
    <property type="entry name" value="EF_HAND_2"/>
    <property type="match status" value="4"/>
</dbReference>
<gene>
    <name evidence="12" type="ORF">SEMRO_729_G193810.1</name>
</gene>
<dbReference type="InterPro" id="IPR011992">
    <property type="entry name" value="EF-hand-dom_pair"/>
</dbReference>
<keyword evidence="3" id="KW-0808">Transferase</keyword>
<dbReference type="InterPro" id="IPR050205">
    <property type="entry name" value="CDPK_Ser/Thr_kinases"/>
</dbReference>
<evidence type="ECO:0000256" key="5">
    <source>
        <dbReference type="ARBA" id="ARBA00022777"/>
    </source>
</evidence>
<evidence type="ECO:0000256" key="6">
    <source>
        <dbReference type="ARBA" id="ARBA00022837"/>
    </source>
</evidence>